<dbReference type="AlphaFoldDB" id="F8X578"/>
<evidence type="ECO:0000313" key="2">
    <source>
        <dbReference type="Proteomes" id="UP000006420"/>
    </source>
</evidence>
<accession>F8X578</accession>
<proteinExistence type="predicted"/>
<dbReference type="GeneID" id="78083977"/>
<dbReference type="RefSeq" id="WP_006844753.1">
    <property type="nucleotide sequence ID" value="NZ_AQWJ01000021.1"/>
</dbReference>
<dbReference type="Proteomes" id="UP000006420">
    <property type="component" value="Unassembled WGS sequence"/>
</dbReference>
<reference evidence="1 2" key="1">
    <citation type="submission" date="2011-04" db="EMBL/GenBank/DDBJ databases">
        <title>The Genome Sequence of Dysgonomonas mossii DSM 22836.</title>
        <authorList>
            <consortium name="The Broad Institute Genome Sequencing Platform"/>
            <person name="Earl A."/>
            <person name="Ward D."/>
            <person name="Feldgarden M."/>
            <person name="Gevers D."/>
            <person name="Pudlo N."/>
            <person name="Martens E."/>
            <person name="Allen-Vercoe E."/>
            <person name="Young S.K."/>
            <person name="Zeng Q."/>
            <person name="Gargeya S."/>
            <person name="Fitzgerald M."/>
            <person name="Haas B."/>
            <person name="Abouelleil A."/>
            <person name="Alvarado L."/>
            <person name="Arachchi H.M."/>
            <person name="Berlin A."/>
            <person name="Brown A."/>
            <person name="Chapman S.B."/>
            <person name="Chen Z."/>
            <person name="Dunbar C."/>
            <person name="Freedman E."/>
            <person name="Gearin G."/>
            <person name="Gellesch M."/>
            <person name="Goldberg J."/>
            <person name="Griggs A."/>
            <person name="Gujja S."/>
            <person name="Heiman D."/>
            <person name="Howarth C."/>
            <person name="Larson L."/>
            <person name="Lui A."/>
            <person name="MacDonald P.J.P."/>
            <person name="Mehta T."/>
            <person name="Montmayeur A."/>
            <person name="Murphy C."/>
            <person name="Neiman D."/>
            <person name="Pearson M."/>
            <person name="Priest M."/>
            <person name="Roberts A."/>
            <person name="Saif S."/>
            <person name="Shea T."/>
            <person name="Shenoy N."/>
            <person name="Sisk P."/>
            <person name="Stolte C."/>
            <person name="Sykes S."/>
            <person name="Yandava C."/>
            <person name="Wortman J."/>
            <person name="Nusbaum C."/>
            <person name="Birren B."/>
        </authorList>
    </citation>
    <scope>NUCLEOTIDE SEQUENCE [LARGE SCALE GENOMIC DNA]</scope>
    <source>
        <strain evidence="1 2">DSM 22836</strain>
    </source>
</reference>
<keyword evidence="2" id="KW-1185">Reference proteome</keyword>
<dbReference type="OrthoDB" id="999467at2"/>
<dbReference type="EMBL" id="ADLW01000022">
    <property type="protein sequence ID" value="EGK04684.1"/>
    <property type="molecule type" value="Genomic_DNA"/>
</dbReference>
<protein>
    <submittedName>
        <fullName evidence="1">Uncharacterized protein</fullName>
    </submittedName>
</protein>
<dbReference type="STRING" id="742767.HMPREF9456_03387"/>
<gene>
    <name evidence="1" type="ORF">HMPREF9456_03387</name>
</gene>
<name>F8X578_9BACT</name>
<comment type="caution">
    <text evidence="1">The sequence shown here is derived from an EMBL/GenBank/DDBJ whole genome shotgun (WGS) entry which is preliminary data.</text>
</comment>
<dbReference type="HOGENOM" id="CLU_2117152_0_0_10"/>
<sequence>MIHLTDKHIAVEIPEDATELEISYENPTHLVYKFGAEKIHDGFVKAEIVGVTPLTEQQIHSIVGSQFTKGTTYCGDFSIPYGYNISPKDRWDDIQRLKRLDPNKKYAIIKIEKE</sequence>
<evidence type="ECO:0000313" key="1">
    <source>
        <dbReference type="EMBL" id="EGK04684.1"/>
    </source>
</evidence>
<organism evidence="1 2">
    <name type="scientific">Dysgonomonas mossii DSM 22836</name>
    <dbReference type="NCBI Taxonomy" id="742767"/>
    <lineage>
        <taxon>Bacteria</taxon>
        <taxon>Pseudomonadati</taxon>
        <taxon>Bacteroidota</taxon>
        <taxon>Bacteroidia</taxon>
        <taxon>Bacteroidales</taxon>
        <taxon>Dysgonomonadaceae</taxon>
        <taxon>Dysgonomonas</taxon>
    </lineage>
</organism>